<organism evidence="1 2">
    <name type="scientific">Rhabditophanes sp. KR3021</name>
    <dbReference type="NCBI Taxonomy" id="114890"/>
    <lineage>
        <taxon>Eukaryota</taxon>
        <taxon>Metazoa</taxon>
        <taxon>Ecdysozoa</taxon>
        <taxon>Nematoda</taxon>
        <taxon>Chromadorea</taxon>
        <taxon>Rhabditida</taxon>
        <taxon>Tylenchina</taxon>
        <taxon>Panagrolaimomorpha</taxon>
        <taxon>Strongyloidoidea</taxon>
        <taxon>Alloionematidae</taxon>
        <taxon>Rhabditophanes</taxon>
    </lineage>
</organism>
<dbReference type="Proteomes" id="UP000095286">
    <property type="component" value="Unplaced"/>
</dbReference>
<name>A0AC35TIL1_9BILA</name>
<sequence>MTFLHLMTIINFCIAISYVSGRYVNDLGQDVLIFDGSDKFQDTVSLDEPLVSKTTINEGQAIKIDAEITKDDLPVKKATETEFLFPENYGLITHNRTQISEASETMQNDELLEKVMVHPDC</sequence>
<dbReference type="WBParaSite" id="RSKR_0000099900.1">
    <property type="protein sequence ID" value="RSKR_0000099900.1"/>
    <property type="gene ID" value="RSKR_0000099900"/>
</dbReference>
<protein>
    <submittedName>
        <fullName evidence="2">Secreted protein</fullName>
    </submittedName>
</protein>
<evidence type="ECO:0000313" key="2">
    <source>
        <dbReference type="WBParaSite" id="RSKR_0000099900.1"/>
    </source>
</evidence>
<proteinExistence type="predicted"/>
<accession>A0AC35TIL1</accession>
<reference evidence="2" key="1">
    <citation type="submission" date="2016-11" db="UniProtKB">
        <authorList>
            <consortium name="WormBaseParasite"/>
        </authorList>
    </citation>
    <scope>IDENTIFICATION</scope>
    <source>
        <strain evidence="2">KR3021</strain>
    </source>
</reference>
<evidence type="ECO:0000313" key="1">
    <source>
        <dbReference type="Proteomes" id="UP000095286"/>
    </source>
</evidence>